<accession>A0A367XTF3</accession>
<dbReference type="Gene3D" id="2.70.70.10">
    <property type="entry name" value="Glucose Permease (Domain IIA)"/>
    <property type="match status" value="1"/>
</dbReference>
<dbReference type="EMBL" id="QORO01000006">
    <property type="protein sequence ID" value="RCK56878.1"/>
    <property type="molecule type" value="Genomic_DNA"/>
</dbReference>
<dbReference type="GO" id="GO:0004222">
    <property type="term" value="F:metalloendopeptidase activity"/>
    <property type="evidence" value="ECO:0007669"/>
    <property type="project" value="TreeGrafter"/>
</dbReference>
<keyword evidence="2" id="KW-0472">Membrane</keyword>
<dbReference type="SUPFAM" id="SSF51261">
    <property type="entry name" value="Duplicated hybrid motif"/>
    <property type="match status" value="1"/>
</dbReference>
<keyword evidence="2" id="KW-1133">Transmembrane helix</keyword>
<proteinExistence type="predicted"/>
<name>A0A367XTF3_9MICO</name>
<dbReference type="CDD" id="cd12797">
    <property type="entry name" value="M23_peptidase"/>
    <property type="match status" value="1"/>
</dbReference>
<evidence type="ECO:0000259" key="3">
    <source>
        <dbReference type="Pfam" id="PF01551"/>
    </source>
</evidence>
<keyword evidence="5" id="KW-1185">Reference proteome</keyword>
<reference evidence="4 5" key="1">
    <citation type="submission" date="2018-07" db="EMBL/GenBank/DDBJ databases">
        <title>Microbacterium endoborsara sp. nov., a novel actinobacterium isolated from Borszczowia aralocaspica.</title>
        <authorList>
            <person name="An D."/>
        </authorList>
    </citation>
    <scope>NUCLEOTIDE SEQUENCE [LARGE SCALE GENOMIC DNA]</scope>
    <source>
        <strain evidence="4 5">C1.15228</strain>
    </source>
</reference>
<feature type="region of interest" description="Disordered" evidence="1">
    <location>
        <begin position="1"/>
        <end position="29"/>
    </location>
</feature>
<sequence>MTSDNTAPELPLRRSRRIAATPVSGDSNSVASDEFAAAAAALNFSNAQQPVTRRSISAQQREVNKTSKTKSKHLGTPFRKFAAATASVAAAGAITAIIVGVALPFVAPATAEAEEAAPVTTEATEVAAEQQLQGYVAGSSTESEPLTQVSGYEASTYQNLAAVAGVNTAGAFFENDVTADIQYPFAIGTSMSSGFGARWGRLHEGIDFTPGLGAPIQAIADGVVTEATEAGGAYGVSIRIQHVIDGEIVESHYAHMINGSMTVQVGDMVHVGDVIGQTGNTGRSTGAHTHFEIRYNGVAVDPQPWLEKYAGTHYSKEEKTAQEALETELLGQDFTDF</sequence>
<comment type="caution">
    <text evidence="4">The sequence shown here is derived from an EMBL/GenBank/DDBJ whole genome shotgun (WGS) entry which is preliminary data.</text>
</comment>
<dbReference type="InterPro" id="IPR011055">
    <property type="entry name" value="Dup_hybrid_motif"/>
</dbReference>
<evidence type="ECO:0000256" key="1">
    <source>
        <dbReference type="SAM" id="MobiDB-lite"/>
    </source>
</evidence>
<dbReference type="RefSeq" id="WP_114118752.1">
    <property type="nucleotide sequence ID" value="NZ_BMHU01000007.1"/>
</dbReference>
<dbReference type="InterPro" id="IPR050570">
    <property type="entry name" value="Cell_wall_metabolism_enzyme"/>
</dbReference>
<feature type="region of interest" description="Disordered" evidence="1">
    <location>
        <begin position="50"/>
        <end position="71"/>
    </location>
</feature>
<dbReference type="AlphaFoldDB" id="A0A367XTF3"/>
<feature type="compositionally biased region" description="Polar residues" evidence="1">
    <location>
        <begin position="50"/>
        <end position="61"/>
    </location>
</feature>
<evidence type="ECO:0000256" key="2">
    <source>
        <dbReference type="SAM" id="Phobius"/>
    </source>
</evidence>
<dbReference type="PANTHER" id="PTHR21666:SF270">
    <property type="entry name" value="MUREIN HYDROLASE ACTIVATOR ENVC"/>
    <property type="match status" value="1"/>
</dbReference>
<evidence type="ECO:0000313" key="4">
    <source>
        <dbReference type="EMBL" id="RCK56878.1"/>
    </source>
</evidence>
<keyword evidence="2" id="KW-0812">Transmembrane</keyword>
<dbReference type="OrthoDB" id="1099523at2"/>
<dbReference type="InterPro" id="IPR016047">
    <property type="entry name" value="M23ase_b-sheet_dom"/>
</dbReference>
<dbReference type="Pfam" id="PF01551">
    <property type="entry name" value="Peptidase_M23"/>
    <property type="match status" value="1"/>
</dbReference>
<evidence type="ECO:0000313" key="5">
    <source>
        <dbReference type="Proteomes" id="UP000253508"/>
    </source>
</evidence>
<feature type="domain" description="M23ase beta-sheet core" evidence="3">
    <location>
        <begin position="202"/>
        <end position="302"/>
    </location>
</feature>
<dbReference type="PANTHER" id="PTHR21666">
    <property type="entry name" value="PEPTIDASE-RELATED"/>
    <property type="match status" value="1"/>
</dbReference>
<protein>
    <submittedName>
        <fullName evidence="4">M23 family peptidase</fullName>
    </submittedName>
</protein>
<dbReference type="Proteomes" id="UP000253508">
    <property type="component" value="Unassembled WGS sequence"/>
</dbReference>
<gene>
    <name evidence="4" type="ORF">DTO57_13440</name>
</gene>
<feature type="transmembrane region" description="Helical" evidence="2">
    <location>
        <begin position="81"/>
        <end position="106"/>
    </location>
</feature>
<organism evidence="4 5">
    <name type="scientific">Microbacterium sorbitolivorans</name>
    <dbReference type="NCBI Taxonomy" id="1867410"/>
    <lineage>
        <taxon>Bacteria</taxon>
        <taxon>Bacillati</taxon>
        <taxon>Actinomycetota</taxon>
        <taxon>Actinomycetes</taxon>
        <taxon>Micrococcales</taxon>
        <taxon>Microbacteriaceae</taxon>
        <taxon>Microbacterium</taxon>
    </lineage>
</organism>